<sequence length="199" mass="22475">MNYTIFHWINSWAGSSAFLDKGMIFITKSAPYVAIIFLLSLWFSNKQKGTAIRKQYTALYTVLSLVIALLLNAVIHLVYNHPRPFITYHVHQLVPHANDSSFVSDHAVLVFSIAFTMLLRGEAWRNIALLWAILVGISRIYVGVHYPADIIGGAVLSFVTSALVIKYTSKIEPLAHLIFQIYAKVTKRIPLLSKYNHTT</sequence>
<dbReference type="Proteomes" id="UP000789423">
    <property type="component" value="Unassembled WGS sequence"/>
</dbReference>
<dbReference type="PANTHER" id="PTHR14969:SF58">
    <property type="entry name" value="UNDECAPRENYL-DIPHOSPHATASE BCRC"/>
    <property type="match status" value="1"/>
</dbReference>
<keyword evidence="4" id="KW-1185">Reference proteome</keyword>
<dbReference type="Gene3D" id="1.20.144.10">
    <property type="entry name" value="Phosphatidic acid phosphatase type 2/haloperoxidase"/>
    <property type="match status" value="1"/>
</dbReference>
<keyword evidence="1" id="KW-0472">Membrane</keyword>
<proteinExistence type="predicted"/>
<keyword evidence="1" id="KW-1133">Transmembrane helix</keyword>
<feature type="transmembrane region" description="Helical" evidence="1">
    <location>
        <begin position="126"/>
        <end position="144"/>
    </location>
</feature>
<feature type="transmembrane region" description="Helical" evidence="1">
    <location>
        <begin position="99"/>
        <end position="119"/>
    </location>
</feature>
<dbReference type="SMART" id="SM00014">
    <property type="entry name" value="acidPPc"/>
    <property type="match status" value="1"/>
</dbReference>
<feature type="domain" description="Phosphatidic acid phosphatase type 2/haloperoxidase" evidence="2">
    <location>
        <begin position="58"/>
        <end position="165"/>
    </location>
</feature>
<feature type="transmembrane region" description="Helical" evidence="1">
    <location>
        <begin position="22"/>
        <end position="44"/>
    </location>
</feature>
<name>A0ABN8A6A3_9BACI</name>
<dbReference type="Pfam" id="PF01569">
    <property type="entry name" value="PAP2"/>
    <property type="match status" value="1"/>
</dbReference>
<evidence type="ECO:0000256" key="1">
    <source>
        <dbReference type="SAM" id="Phobius"/>
    </source>
</evidence>
<evidence type="ECO:0000259" key="2">
    <source>
        <dbReference type="SMART" id="SM00014"/>
    </source>
</evidence>
<evidence type="ECO:0000313" key="4">
    <source>
        <dbReference type="Proteomes" id="UP000789423"/>
    </source>
</evidence>
<accession>A0ABN8A6A3</accession>
<keyword evidence="1" id="KW-0812">Transmembrane</keyword>
<dbReference type="EC" id="3.6.1.27" evidence="3"/>
<dbReference type="GO" id="GO:0050380">
    <property type="term" value="F:undecaprenyl-diphosphatase activity"/>
    <property type="evidence" value="ECO:0007669"/>
    <property type="project" value="UniProtKB-EC"/>
</dbReference>
<gene>
    <name evidence="3" type="primary">bcrC_2</name>
    <name evidence="3" type="ORF">BACCIP111899_03666</name>
</gene>
<dbReference type="InterPro" id="IPR033879">
    <property type="entry name" value="UPP_Pase"/>
</dbReference>
<dbReference type="EMBL" id="CAKJTI010000028">
    <property type="protein sequence ID" value="CAG9614436.1"/>
    <property type="molecule type" value="Genomic_DNA"/>
</dbReference>
<dbReference type="SUPFAM" id="SSF48317">
    <property type="entry name" value="Acid phosphatase/Vanadium-dependent haloperoxidase"/>
    <property type="match status" value="1"/>
</dbReference>
<feature type="transmembrane region" description="Helical" evidence="1">
    <location>
        <begin position="56"/>
        <end position="79"/>
    </location>
</feature>
<feature type="transmembrane region" description="Helical" evidence="1">
    <location>
        <begin position="150"/>
        <end position="168"/>
    </location>
</feature>
<protein>
    <submittedName>
        <fullName evidence="3">Undecaprenyl-diphosphatase BcrC</fullName>
        <ecNumber evidence="3">3.6.1.27</ecNumber>
    </submittedName>
</protein>
<organism evidence="3 4">
    <name type="scientific">Bacillus rhizoplanae</name>
    <dbReference type="NCBI Taxonomy" id="2880966"/>
    <lineage>
        <taxon>Bacteria</taxon>
        <taxon>Bacillati</taxon>
        <taxon>Bacillota</taxon>
        <taxon>Bacilli</taxon>
        <taxon>Bacillales</taxon>
        <taxon>Bacillaceae</taxon>
        <taxon>Bacillus</taxon>
    </lineage>
</organism>
<dbReference type="CDD" id="cd03385">
    <property type="entry name" value="PAP2_BcrC_like"/>
    <property type="match status" value="1"/>
</dbReference>
<comment type="caution">
    <text evidence="3">The sequence shown here is derived from an EMBL/GenBank/DDBJ whole genome shotgun (WGS) entry which is preliminary data.</text>
</comment>
<evidence type="ECO:0000313" key="3">
    <source>
        <dbReference type="EMBL" id="CAG9614436.1"/>
    </source>
</evidence>
<dbReference type="PANTHER" id="PTHR14969">
    <property type="entry name" value="SPHINGOSINE-1-PHOSPHATE PHOSPHOHYDROLASE"/>
    <property type="match status" value="1"/>
</dbReference>
<dbReference type="InterPro" id="IPR000326">
    <property type="entry name" value="PAP2/HPO"/>
</dbReference>
<dbReference type="InterPro" id="IPR036938">
    <property type="entry name" value="PAP2/HPO_sf"/>
</dbReference>
<keyword evidence="3" id="KW-0378">Hydrolase</keyword>
<dbReference type="RefSeq" id="WP_230576393.1">
    <property type="nucleotide sequence ID" value="NZ_CAKJTI010000028.1"/>
</dbReference>
<reference evidence="3 4" key="1">
    <citation type="submission" date="2021-10" db="EMBL/GenBank/DDBJ databases">
        <authorList>
            <person name="Criscuolo A."/>
        </authorList>
    </citation>
    <scope>NUCLEOTIDE SEQUENCE [LARGE SCALE GENOMIC DNA]</scope>
    <source>
        <strain evidence="4">CIP 111899</strain>
    </source>
</reference>